<dbReference type="AlphaFoldDB" id="A0A7L4ZRU2"/>
<sequence length="294" mass="32691">MLFLKKPCDLMKKNLLFLLIFLITTIGFAQKKTVAISTFESTGSTSIESQYIKAIEDKVKAAIKNTNRFKIVDRGNYKKLLAEREFQKKEEFIDGKVTAESSFEGAEQIVTGSINHISFTRKTSKSSMHYVCTISFSLEVIDIATGKVIASELIEPKQTFLGGLVSTYDTKTPNKAFFNSLKGTQKAIDKFVADNFPVTTQIIEITKASSSKAKMLLINTGNINGARKKQEFKVVELVKVIVNGKELIRKKEIGTIKITNVEGEEISEAKVTKGGDMILEKFNAGAQIRCYSQN</sequence>
<gene>
    <name evidence="1" type="ORF">IMCC3317_39680</name>
</gene>
<evidence type="ECO:0000313" key="2">
    <source>
        <dbReference type="Proteomes" id="UP000464657"/>
    </source>
</evidence>
<proteinExistence type="predicted"/>
<evidence type="ECO:0008006" key="3">
    <source>
        <dbReference type="Google" id="ProtNLM"/>
    </source>
</evidence>
<organism evidence="1 2">
    <name type="scientific">Kordia antarctica</name>
    <dbReference type="NCBI Taxonomy" id="1218801"/>
    <lineage>
        <taxon>Bacteria</taxon>
        <taxon>Pseudomonadati</taxon>
        <taxon>Bacteroidota</taxon>
        <taxon>Flavobacteriia</taxon>
        <taxon>Flavobacteriales</taxon>
        <taxon>Flavobacteriaceae</taxon>
        <taxon>Kordia</taxon>
    </lineage>
</organism>
<protein>
    <recommendedName>
        <fullName evidence="3">Penicillin-binding protein activator LpoB</fullName>
    </recommendedName>
</protein>
<keyword evidence="2" id="KW-1185">Reference proteome</keyword>
<dbReference type="Gene3D" id="3.40.50.10610">
    <property type="entry name" value="ABC-type transport auxiliary lipoprotein component"/>
    <property type="match status" value="1"/>
</dbReference>
<dbReference type="Proteomes" id="UP000464657">
    <property type="component" value="Chromosome"/>
</dbReference>
<accession>A0A7L4ZRU2</accession>
<dbReference type="KEGG" id="kan:IMCC3317_39680"/>
<dbReference type="InterPro" id="IPR014094">
    <property type="entry name" value="LpoB"/>
</dbReference>
<reference evidence="1 2" key="1">
    <citation type="journal article" date="2013" name="Int. J. Syst. Evol. Microbiol.">
        <title>Kordia antarctica sp. nov., isolated from Antarctic seawater.</title>
        <authorList>
            <person name="Baek K."/>
            <person name="Choi A."/>
            <person name="Kang I."/>
            <person name="Lee K."/>
            <person name="Cho J.C."/>
        </authorList>
    </citation>
    <scope>NUCLEOTIDE SEQUENCE [LARGE SCALE GENOMIC DNA]</scope>
    <source>
        <strain evidence="1 2">IMCC3317</strain>
    </source>
</reference>
<evidence type="ECO:0000313" key="1">
    <source>
        <dbReference type="EMBL" id="QHI38574.1"/>
    </source>
</evidence>
<dbReference type="EMBL" id="CP019288">
    <property type="protein sequence ID" value="QHI38574.1"/>
    <property type="molecule type" value="Genomic_DNA"/>
</dbReference>
<dbReference type="Pfam" id="PF13036">
    <property type="entry name" value="LpoB"/>
    <property type="match status" value="1"/>
</dbReference>
<name>A0A7L4ZRU2_9FLAO</name>